<dbReference type="InterPro" id="IPR013096">
    <property type="entry name" value="Cupin_2"/>
</dbReference>
<accession>A0AAD3UD68</accession>
<reference evidence="5" key="1">
    <citation type="journal article" date="2018" name="Genome Biol.">
        <title>SKESA: strategic k-mer extension for scrupulous assemblies.</title>
        <authorList>
            <person name="Souvorov A."/>
            <person name="Agarwala R."/>
            <person name="Lipman D.J."/>
        </authorList>
    </citation>
    <scope>NUCLEOTIDE SEQUENCE</scope>
    <source>
        <strain evidence="5">OLC2673_Aeromonas</strain>
    </source>
</reference>
<dbReference type="InterPro" id="IPR011051">
    <property type="entry name" value="RmlC_Cupin_sf"/>
</dbReference>
<organism evidence="5 6">
    <name type="scientific">Aeromonas hydrophila</name>
    <dbReference type="NCBI Taxonomy" id="644"/>
    <lineage>
        <taxon>Bacteria</taxon>
        <taxon>Pseudomonadati</taxon>
        <taxon>Pseudomonadota</taxon>
        <taxon>Gammaproteobacteria</taxon>
        <taxon>Aeromonadales</taxon>
        <taxon>Aeromonadaceae</taxon>
        <taxon>Aeromonas</taxon>
    </lineage>
</organism>
<evidence type="ECO:0000256" key="2">
    <source>
        <dbReference type="ARBA" id="ARBA00023125"/>
    </source>
</evidence>
<evidence type="ECO:0000256" key="3">
    <source>
        <dbReference type="ARBA" id="ARBA00023163"/>
    </source>
</evidence>
<proteinExistence type="predicted"/>
<dbReference type="AlphaFoldDB" id="A0AAD3UD68"/>
<dbReference type="CDD" id="cd02209">
    <property type="entry name" value="cupin_XRE_C"/>
    <property type="match status" value="1"/>
</dbReference>
<reference evidence="5" key="2">
    <citation type="submission" date="2020-01" db="EMBL/GenBank/DDBJ databases">
        <authorList>
            <consortium name="NCBI Pathogen Detection Project"/>
        </authorList>
    </citation>
    <scope>NUCLEOTIDE SEQUENCE</scope>
    <source>
        <strain evidence="5">OLC2673_Aeromonas</strain>
    </source>
</reference>
<comment type="caution">
    <text evidence="5">The sequence shown here is derived from an EMBL/GenBank/DDBJ whole genome shotgun (WGS) entry which is preliminary data.</text>
</comment>
<keyword evidence="2" id="KW-0238">DNA-binding</keyword>
<dbReference type="Gene3D" id="1.10.260.40">
    <property type="entry name" value="lambda repressor-like DNA-binding domains"/>
    <property type="match status" value="1"/>
</dbReference>
<dbReference type="CDD" id="cd00093">
    <property type="entry name" value="HTH_XRE"/>
    <property type="match status" value="1"/>
</dbReference>
<evidence type="ECO:0000256" key="1">
    <source>
        <dbReference type="ARBA" id="ARBA00023015"/>
    </source>
</evidence>
<dbReference type="Proteomes" id="UP000859505">
    <property type="component" value="Unassembled WGS sequence"/>
</dbReference>
<dbReference type="PANTHER" id="PTHR46797:SF23">
    <property type="entry name" value="HTH-TYPE TRANSCRIPTIONAL REGULATOR SUTR"/>
    <property type="match status" value="1"/>
</dbReference>
<keyword evidence="1" id="KW-0805">Transcription regulation</keyword>
<dbReference type="GO" id="GO:0003700">
    <property type="term" value="F:DNA-binding transcription factor activity"/>
    <property type="evidence" value="ECO:0007669"/>
    <property type="project" value="TreeGrafter"/>
</dbReference>
<dbReference type="PROSITE" id="PS50943">
    <property type="entry name" value="HTH_CROC1"/>
    <property type="match status" value="1"/>
</dbReference>
<keyword evidence="3" id="KW-0804">Transcription</keyword>
<dbReference type="Gene3D" id="2.60.120.10">
    <property type="entry name" value="Jelly Rolls"/>
    <property type="match status" value="1"/>
</dbReference>
<dbReference type="EMBL" id="DACTUL010000034">
    <property type="protein sequence ID" value="HAT6345766.1"/>
    <property type="molecule type" value="Genomic_DNA"/>
</dbReference>
<name>A0AAD3UD68_AERHY</name>
<evidence type="ECO:0000313" key="5">
    <source>
        <dbReference type="EMBL" id="HAT6345766.1"/>
    </source>
</evidence>
<dbReference type="SMART" id="SM00530">
    <property type="entry name" value="HTH_XRE"/>
    <property type="match status" value="1"/>
</dbReference>
<evidence type="ECO:0000313" key="6">
    <source>
        <dbReference type="Proteomes" id="UP000859505"/>
    </source>
</evidence>
<dbReference type="InterPro" id="IPR001387">
    <property type="entry name" value="Cro/C1-type_HTH"/>
</dbReference>
<dbReference type="PANTHER" id="PTHR46797">
    <property type="entry name" value="HTH-TYPE TRANSCRIPTIONAL REGULATOR"/>
    <property type="match status" value="1"/>
</dbReference>
<dbReference type="InterPro" id="IPR010982">
    <property type="entry name" value="Lambda_DNA-bd_dom_sf"/>
</dbReference>
<dbReference type="SUPFAM" id="SSF47413">
    <property type="entry name" value="lambda repressor-like DNA-binding domains"/>
    <property type="match status" value="1"/>
</dbReference>
<sequence>MTKRVNITTDAGADVGHVTAAVSRRLKEYRQQGRLSLDELSRRAGVSKGMLVEIEKGAANPSIAILCKLAAALGVSVADIVDVASTPTLHLIEPQAIPTLWQGPFGGSARLLAGTRGPDMIELWHWQLHPGEQFASDGHPPGTVELFHVEQGTLQLQLGASELAVTQGSSAVARTDLPHAYRNAGDSVLRFTMTVVEPHG</sequence>
<dbReference type="Pfam" id="PF07883">
    <property type="entry name" value="Cupin_2"/>
    <property type="match status" value="1"/>
</dbReference>
<protein>
    <submittedName>
        <fullName evidence="5">Helix-turn-helix domain-containing protein</fullName>
    </submittedName>
</protein>
<gene>
    <name evidence="5" type="ORF">JAJ28_003546</name>
</gene>
<dbReference type="Pfam" id="PF01381">
    <property type="entry name" value="HTH_3"/>
    <property type="match status" value="1"/>
</dbReference>
<dbReference type="InterPro" id="IPR014710">
    <property type="entry name" value="RmlC-like_jellyroll"/>
</dbReference>
<dbReference type="InterPro" id="IPR050807">
    <property type="entry name" value="TransReg_Diox_bact_type"/>
</dbReference>
<dbReference type="GO" id="GO:0005829">
    <property type="term" value="C:cytosol"/>
    <property type="evidence" value="ECO:0007669"/>
    <property type="project" value="TreeGrafter"/>
</dbReference>
<dbReference type="SUPFAM" id="SSF51182">
    <property type="entry name" value="RmlC-like cupins"/>
    <property type="match status" value="1"/>
</dbReference>
<feature type="domain" description="HTH cro/C1-type" evidence="4">
    <location>
        <begin position="26"/>
        <end position="80"/>
    </location>
</feature>
<evidence type="ECO:0000259" key="4">
    <source>
        <dbReference type="PROSITE" id="PS50943"/>
    </source>
</evidence>
<dbReference type="GO" id="GO:0003677">
    <property type="term" value="F:DNA binding"/>
    <property type="evidence" value="ECO:0007669"/>
    <property type="project" value="UniProtKB-KW"/>
</dbReference>